<dbReference type="Pfam" id="PF00072">
    <property type="entry name" value="Response_reg"/>
    <property type="match status" value="1"/>
</dbReference>
<dbReference type="PROSITE" id="PS50110">
    <property type="entry name" value="RESPONSE_REGULATORY"/>
    <property type="match status" value="1"/>
</dbReference>
<keyword evidence="6" id="KW-0418">Kinase</keyword>
<evidence type="ECO:0000256" key="5">
    <source>
        <dbReference type="ARBA" id="ARBA00022679"/>
    </source>
</evidence>
<dbReference type="EC" id="2.7.13.3" evidence="3"/>
<accession>A0A9P8JZW2</accession>
<dbReference type="SUPFAM" id="SSF47384">
    <property type="entry name" value="Homodimeric domain of signal transducing histidine kinase"/>
    <property type="match status" value="1"/>
</dbReference>
<dbReference type="InterPro" id="IPR013785">
    <property type="entry name" value="Aldolase_TIM"/>
</dbReference>
<keyword evidence="14" id="KW-1185">Reference proteome</keyword>
<comment type="cofactor">
    <cofactor evidence="2">
        <name>FMN</name>
        <dbReference type="ChEBI" id="CHEBI:58210"/>
    </cofactor>
</comment>
<feature type="compositionally biased region" description="Basic residues" evidence="8">
    <location>
        <begin position="977"/>
        <end position="988"/>
    </location>
</feature>
<dbReference type="EMBL" id="JAHFXS010000104">
    <property type="protein sequence ID" value="KAG9989100.1"/>
    <property type="molecule type" value="Genomic_DNA"/>
</dbReference>
<feature type="region of interest" description="Disordered" evidence="8">
    <location>
        <begin position="1541"/>
        <end position="1581"/>
    </location>
</feature>
<dbReference type="Gene3D" id="3.30.565.10">
    <property type="entry name" value="Histidine kinase-like ATPase, C-terminal domain"/>
    <property type="match status" value="1"/>
</dbReference>
<feature type="compositionally biased region" description="Polar residues" evidence="8">
    <location>
        <begin position="864"/>
        <end position="877"/>
    </location>
</feature>
<evidence type="ECO:0000313" key="14">
    <source>
        <dbReference type="Proteomes" id="UP000729357"/>
    </source>
</evidence>
<dbReference type="CDD" id="cd00082">
    <property type="entry name" value="HisKA"/>
    <property type="match status" value="1"/>
</dbReference>
<evidence type="ECO:0000256" key="1">
    <source>
        <dbReference type="ARBA" id="ARBA00000085"/>
    </source>
</evidence>
<dbReference type="GO" id="GO:0016491">
    <property type="term" value="F:oxidoreductase activity"/>
    <property type="evidence" value="ECO:0007669"/>
    <property type="project" value="InterPro"/>
</dbReference>
<feature type="domain" description="FMN hydroxy acid dehydrogenase" evidence="12">
    <location>
        <begin position="40"/>
        <end position="381"/>
    </location>
</feature>
<feature type="compositionally biased region" description="Polar residues" evidence="8">
    <location>
        <begin position="1548"/>
        <end position="1560"/>
    </location>
</feature>
<feature type="region of interest" description="Disordered" evidence="8">
    <location>
        <begin position="951"/>
        <end position="991"/>
    </location>
</feature>
<dbReference type="GO" id="GO:0005886">
    <property type="term" value="C:plasma membrane"/>
    <property type="evidence" value="ECO:0007669"/>
    <property type="project" value="TreeGrafter"/>
</dbReference>
<evidence type="ECO:0000256" key="7">
    <source>
        <dbReference type="PROSITE-ProRule" id="PRU00169"/>
    </source>
</evidence>
<dbReference type="InterPro" id="IPR011006">
    <property type="entry name" value="CheY-like_superfamily"/>
</dbReference>
<feature type="compositionally biased region" description="Basic and acidic residues" evidence="8">
    <location>
        <begin position="698"/>
        <end position="714"/>
    </location>
</feature>
<name>A0A9P8JZW2_AURME</name>
<organism evidence="13 14">
    <name type="scientific">Aureobasidium melanogenum</name>
    <name type="common">Aureobasidium pullulans var. melanogenum</name>
    <dbReference type="NCBI Taxonomy" id="46634"/>
    <lineage>
        <taxon>Eukaryota</taxon>
        <taxon>Fungi</taxon>
        <taxon>Dikarya</taxon>
        <taxon>Ascomycota</taxon>
        <taxon>Pezizomycotina</taxon>
        <taxon>Dothideomycetes</taxon>
        <taxon>Dothideomycetidae</taxon>
        <taxon>Dothideales</taxon>
        <taxon>Saccotheciaceae</taxon>
        <taxon>Aureobasidium</taxon>
    </lineage>
</organism>
<dbReference type="Pfam" id="PF02518">
    <property type="entry name" value="HATPase_c"/>
    <property type="match status" value="1"/>
</dbReference>
<evidence type="ECO:0000259" key="10">
    <source>
        <dbReference type="PROSITE" id="PS50109"/>
    </source>
</evidence>
<dbReference type="SMART" id="SM00388">
    <property type="entry name" value="HisKA"/>
    <property type="match status" value="1"/>
</dbReference>
<comment type="caution">
    <text evidence="13">The sequence shown here is derived from an EMBL/GenBank/DDBJ whole genome shotgun (WGS) entry which is preliminary data.</text>
</comment>
<evidence type="ECO:0000256" key="3">
    <source>
        <dbReference type="ARBA" id="ARBA00012438"/>
    </source>
</evidence>
<protein>
    <recommendedName>
        <fullName evidence="3">histidine kinase</fullName>
        <ecNumber evidence="3">2.7.13.3</ecNumber>
    </recommendedName>
</protein>
<dbReference type="PROSITE" id="PS50109">
    <property type="entry name" value="HIS_KIN"/>
    <property type="match status" value="1"/>
</dbReference>
<dbReference type="GO" id="GO:0000155">
    <property type="term" value="F:phosphorelay sensor kinase activity"/>
    <property type="evidence" value="ECO:0007669"/>
    <property type="project" value="InterPro"/>
</dbReference>
<keyword evidence="5" id="KW-0808">Transferase</keyword>
<dbReference type="Gene3D" id="3.40.50.2300">
    <property type="match status" value="1"/>
</dbReference>
<reference evidence="13" key="2">
    <citation type="submission" date="2021-08" db="EMBL/GenBank/DDBJ databases">
        <authorList>
            <person name="Gostincar C."/>
            <person name="Sun X."/>
            <person name="Song Z."/>
            <person name="Gunde-Cimerman N."/>
        </authorList>
    </citation>
    <scope>NUCLEOTIDE SEQUENCE</scope>
    <source>
        <strain evidence="13">EXF-9298</strain>
    </source>
</reference>
<evidence type="ECO:0000256" key="4">
    <source>
        <dbReference type="ARBA" id="ARBA00022553"/>
    </source>
</evidence>
<dbReference type="InterPro" id="IPR029016">
    <property type="entry name" value="GAF-like_dom_sf"/>
</dbReference>
<dbReference type="InterPro" id="IPR004358">
    <property type="entry name" value="Sig_transdc_His_kin-like_C"/>
</dbReference>
<dbReference type="InterPro" id="IPR003594">
    <property type="entry name" value="HATPase_dom"/>
</dbReference>
<dbReference type="InterPro" id="IPR001789">
    <property type="entry name" value="Sig_transdc_resp-reg_receiver"/>
</dbReference>
<evidence type="ECO:0000256" key="6">
    <source>
        <dbReference type="ARBA" id="ARBA00022777"/>
    </source>
</evidence>
<feature type="region of interest" description="Disordered" evidence="8">
    <location>
        <begin position="697"/>
        <end position="719"/>
    </location>
</feature>
<feature type="compositionally biased region" description="Polar residues" evidence="8">
    <location>
        <begin position="953"/>
        <end position="973"/>
    </location>
</feature>
<dbReference type="Pfam" id="PF01070">
    <property type="entry name" value="FMN_dh"/>
    <property type="match status" value="2"/>
</dbReference>
<dbReference type="PANTHER" id="PTHR43047:SF72">
    <property type="entry name" value="OSMOSENSING HISTIDINE PROTEIN KINASE SLN1"/>
    <property type="match status" value="1"/>
</dbReference>
<dbReference type="Gene3D" id="3.30.450.40">
    <property type="match status" value="1"/>
</dbReference>
<dbReference type="PRINTS" id="PR00344">
    <property type="entry name" value="BCTRLSENSOR"/>
</dbReference>
<evidence type="ECO:0000256" key="2">
    <source>
        <dbReference type="ARBA" id="ARBA00001917"/>
    </source>
</evidence>
<proteinExistence type="predicted"/>
<dbReference type="SMART" id="SM00387">
    <property type="entry name" value="HATPase_c"/>
    <property type="match status" value="1"/>
</dbReference>
<dbReference type="InterPro" id="IPR036097">
    <property type="entry name" value="HisK_dim/P_sf"/>
</dbReference>
<dbReference type="InterPro" id="IPR003661">
    <property type="entry name" value="HisK_dim/P_dom"/>
</dbReference>
<dbReference type="FunFam" id="1.10.287.130:FF:000023">
    <property type="entry name" value="Sensor histidine kinase/response regulator, putative"/>
    <property type="match status" value="1"/>
</dbReference>
<feature type="compositionally biased region" description="Basic and acidic residues" evidence="8">
    <location>
        <begin position="1136"/>
        <end position="1151"/>
    </location>
</feature>
<evidence type="ECO:0000313" key="13">
    <source>
        <dbReference type="EMBL" id="KAG9989100.1"/>
    </source>
</evidence>
<feature type="region of interest" description="Disordered" evidence="8">
    <location>
        <begin position="1131"/>
        <end position="1154"/>
    </location>
</feature>
<dbReference type="SUPFAM" id="SSF51395">
    <property type="entry name" value="FMN-linked oxidoreductases"/>
    <property type="match status" value="1"/>
</dbReference>
<dbReference type="SMART" id="SM00448">
    <property type="entry name" value="REC"/>
    <property type="match status" value="1"/>
</dbReference>
<feature type="domain" description="Response regulatory" evidence="11">
    <location>
        <begin position="1627"/>
        <end position="1754"/>
    </location>
</feature>
<dbReference type="FunFam" id="3.30.450.40:FF:000083">
    <property type="entry name" value="Sensor histidine kinase/response regulator, putative (AFU_orthologue AFUA_4G00660)"/>
    <property type="match status" value="1"/>
</dbReference>
<dbReference type="SUPFAM" id="SSF52172">
    <property type="entry name" value="CheY-like"/>
    <property type="match status" value="1"/>
</dbReference>
<reference evidence="13" key="1">
    <citation type="journal article" date="2021" name="J Fungi (Basel)">
        <title>Virulence traits and population genomics of the black yeast Aureobasidium melanogenum.</title>
        <authorList>
            <person name="Cernosa A."/>
            <person name="Sun X."/>
            <person name="Gostincar C."/>
            <person name="Fang C."/>
            <person name="Gunde-Cimerman N."/>
            <person name="Song Z."/>
        </authorList>
    </citation>
    <scope>NUCLEOTIDE SEQUENCE</scope>
    <source>
        <strain evidence="13">EXF-9298</strain>
    </source>
</reference>
<dbReference type="Gene3D" id="1.10.287.130">
    <property type="match status" value="1"/>
</dbReference>
<dbReference type="InterPro" id="IPR005467">
    <property type="entry name" value="His_kinase_dom"/>
</dbReference>
<sequence length="1758" mass="193083">MKSIILATLTSLALAARPFLNEPDTGIDEALGDTPVGTLPPLDDIVALPDFDWAARRYMNTSAYTYYRNGAAGEWSYRNNLEVFQRYTARPRVLRDISNIESTFTTSMLGHNFSAPFYISPCARGVLANERAELGLVEGAHQGDILYIPSDFSSLPLKELAAARASNGSQVMWQQVYLDAANDTATKAHFKEIEESGARAIVFTVDSAGPGVRHRTQRYSAGSADAEYSAFTWQYYQKLQNFTRLPVVIKGIQTVEDAKMAVKYKAPAIILSNHGGRNFDGSPSGFEVALEIHQEAPEIFQQIEVYADGGVRYGSDVLKMLALGVRAIGLGRPFMYANVYGTEGVAKAVELLKAEIASDAAHLGLSSIKDIGPQYFKWTPNNCLGSLLLGPLASAGCRVRRSQAAAIQQRAKDDSISVTMARPTTATPMPAATTASSTTTRCTMDALLNMKVSDMTPEQRARFECKREHEFYSYYEPIRALATREMDWTDLNSDEAVARHRPIQSSDKALTAFCQLAAIRLKMRRAMIFFFDSTYAYILAEATRTLSLNDDAVFDDDEDALWLGTTKIPRGYSVCEHTVNLPCNGGSNAQSPDSHIIHIINNLTEDTRFCNRPYVVGGPRARFYAGVPITTPKGLKIGAFCVLDDKPHEGLPKKEVDFLQEMAVAVMSHLDMIKAKVEQQRGTDMVAALGAFTASESSSRRDTMTDNEHPKLQRDISPTSPLLTVDSLDLSATPKRPVMRRQFSGYRQRQRQSFSTADQIANTRERLTRHQRPHWFEKNRAVSDMSVYTGSPISEDSTSIENLAKEPKIHSAEQSDNDVMQFASGLIRKAVDADGVLFLDASVSGFGNLVSNSFLDKTPDNDADATTSGTDGHQTSEGEGVASHASDADEQPCPILGASYATRTRAVPDSEGRRDLYSQLTPKFLRSVLRRFRGGKIWNFNEHGDDYLDEQVSESQSASDGATARSSSKTSEGPQGRKGRKRSLKHAPGKQLAAAFPGVRSLMVLGLWDPQRNQWRAGCLIWSCAPMRMFSNEGEMHYLTAFCDVIMAKLARLDVDVANKTKSDFISSISHELRSPLHGILGSVEVLQEHNLDNETAAMVSQIDTCGRTLLDIVDHLLEFSKINVLTKHTGSGMRSDSKHLPQSSAEHKNSDGGLSSLDADVSLDVITEEVVESTVYSFCCSKDQHTLSERNVTVSMDIENHPNISWDCKVTVGAWKRVLVNIVNNSLKYTTEGSINVSLKILPPKTKLGRPIAQLSVTDTGRGMSKDFLRTKLFRAFSQEDDLAEGTGLGLSMVARIVKGWRGKVDVRSSKGQGSVVSVTMPMKLTRRPKSADLDEAQTVPVDNAWSGLSVHVLGSCEANDCNAVATGRHQQLVASSKMCSGMGMHTSGPSWQISDNADFAIVAEHDLPHLIRMLISPRVKQSADDEPAIDLLQHKPVIVLCKDYISARVLKGSRIEQLIHGRVEYVAQPCGPNRLASIIYRILERSEDEDIWKSLPLSPLTPNTPHGSMTPRFDTWRESHAWSGASSPNEMEITRRLSLRSRRPSNDINQPVSSNAAQEKSEGQDSQLDGIGIDLPQPQLPEVADGALTAASLAQLEPQVPQPRNQSVVSMSTVVALPEETSKPCLLLVDDNPINLQLLVSYAKKNGHAMHKASDGQQAVEAYTNAHLEGSTIDKPEVILMDISMPVMDGFEASRQIRAFERQKGMKPVVIIALTGLGSSEAQHEAFVSGINLFLTKPVRLKELTRLLGTIKETFG</sequence>
<feature type="domain" description="Histidine kinase" evidence="10">
    <location>
        <begin position="1068"/>
        <end position="1326"/>
    </location>
</feature>
<dbReference type="Proteomes" id="UP000729357">
    <property type="component" value="Unassembled WGS sequence"/>
</dbReference>
<dbReference type="PANTHER" id="PTHR43047">
    <property type="entry name" value="TWO-COMPONENT HISTIDINE PROTEIN KINASE"/>
    <property type="match status" value="1"/>
</dbReference>
<feature type="modified residue" description="4-aspartylphosphate" evidence="7">
    <location>
        <position position="1684"/>
    </location>
</feature>
<dbReference type="SUPFAM" id="SSF55874">
    <property type="entry name" value="ATPase domain of HSP90 chaperone/DNA topoisomerase II/histidine kinase"/>
    <property type="match status" value="1"/>
</dbReference>
<feature type="signal peptide" evidence="9">
    <location>
        <begin position="1"/>
        <end position="15"/>
    </location>
</feature>
<dbReference type="Pfam" id="PF00512">
    <property type="entry name" value="HisKA"/>
    <property type="match status" value="1"/>
</dbReference>
<evidence type="ECO:0000256" key="9">
    <source>
        <dbReference type="SAM" id="SignalP"/>
    </source>
</evidence>
<dbReference type="PROSITE" id="PS51349">
    <property type="entry name" value="FMN_HYDROXY_ACID_DH_2"/>
    <property type="match status" value="1"/>
</dbReference>
<evidence type="ECO:0000256" key="8">
    <source>
        <dbReference type="SAM" id="MobiDB-lite"/>
    </source>
</evidence>
<evidence type="ECO:0000259" key="12">
    <source>
        <dbReference type="PROSITE" id="PS51349"/>
    </source>
</evidence>
<dbReference type="InterPro" id="IPR037396">
    <property type="entry name" value="FMN_HAD"/>
</dbReference>
<dbReference type="CDD" id="cd17546">
    <property type="entry name" value="REC_hyHK_CKI1_RcsC-like"/>
    <property type="match status" value="1"/>
</dbReference>
<gene>
    <name evidence="13" type="ORF">KCU98_g2137</name>
</gene>
<feature type="non-terminal residue" evidence="13">
    <location>
        <position position="1758"/>
    </location>
</feature>
<keyword evidence="9" id="KW-0732">Signal</keyword>
<comment type="catalytic activity">
    <reaction evidence="1">
        <text>ATP + protein L-histidine = ADP + protein N-phospho-L-histidine.</text>
        <dbReference type="EC" id="2.7.13.3"/>
    </reaction>
</comment>
<dbReference type="InterPro" id="IPR036890">
    <property type="entry name" value="HATPase_C_sf"/>
</dbReference>
<dbReference type="Gene3D" id="3.20.20.70">
    <property type="entry name" value="Aldolase class I"/>
    <property type="match status" value="2"/>
</dbReference>
<evidence type="ECO:0000259" key="11">
    <source>
        <dbReference type="PROSITE" id="PS50110"/>
    </source>
</evidence>
<feature type="region of interest" description="Disordered" evidence="8">
    <location>
        <begin position="854"/>
        <end position="894"/>
    </location>
</feature>
<dbReference type="InterPro" id="IPR000262">
    <property type="entry name" value="FMN-dep_DH"/>
</dbReference>
<dbReference type="GO" id="GO:0009927">
    <property type="term" value="F:histidine phosphotransfer kinase activity"/>
    <property type="evidence" value="ECO:0007669"/>
    <property type="project" value="TreeGrafter"/>
</dbReference>
<feature type="chain" id="PRO_5040468421" description="histidine kinase" evidence="9">
    <location>
        <begin position="16"/>
        <end position="1758"/>
    </location>
</feature>
<keyword evidence="4 7" id="KW-0597">Phosphoprotein</keyword>
<dbReference type="SUPFAM" id="SSF55781">
    <property type="entry name" value="GAF domain-like"/>
    <property type="match status" value="1"/>
</dbReference>